<accession>A0ACC2N4T0</accession>
<organism evidence="1 2">
    <name type="scientific">Eretmocerus hayati</name>
    <dbReference type="NCBI Taxonomy" id="131215"/>
    <lineage>
        <taxon>Eukaryota</taxon>
        <taxon>Metazoa</taxon>
        <taxon>Ecdysozoa</taxon>
        <taxon>Arthropoda</taxon>
        <taxon>Hexapoda</taxon>
        <taxon>Insecta</taxon>
        <taxon>Pterygota</taxon>
        <taxon>Neoptera</taxon>
        <taxon>Endopterygota</taxon>
        <taxon>Hymenoptera</taxon>
        <taxon>Apocrita</taxon>
        <taxon>Proctotrupomorpha</taxon>
        <taxon>Chalcidoidea</taxon>
        <taxon>Aphelinidae</taxon>
        <taxon>Aphelininae</taxon>
        <taxon>Eretmocerus</taxon>
    </lineage>
</organism>
<keyword evidence="2" id="KW-1185">Reference proteome</keyword>
<evidence type="ECO:0000313" key="2">
    <source>
        <dbReference type="Proteomes" id="UP001239111"/>
    </source>
</evidence>
<dbReference type="EMBL" id="CM056744">
    <property type="protein sequence ID" value="KAJ8665337.1"/>
    <property type="molecule type" value="Genomic_DNA"/>
</dbReference>
<protein>
    <submittedName>
        <fullName evidence="1">Uncharacterized protein</fullName>
    </submittedName>
</protein>
<comment type="caution">
    <text evidence="1">The sequence shown here is derived from an EMBL/GenBank/DDBJ whole genome shotgun (WGS) entry which is preliminary data.</text>
</comment>
<dbReference type="Proteomes" id="UP001239111">
    <property type="component" value="Chromosome 4"/>
</dbReference>
<reference evidence="1" key="1">
    <citation type="submission" date="2023-04" db="EMBL/GenBank/DDBJ databases">
        <title>A chromosome-level genome assembly of the parasitoid wasp Eretmocerus hayati.</title>
        <authorList>
            <person name="Zhong Y."/>
            <person name="Liu S."/>
            <person name="Liu Y."/>
        </authorList>
    </citation>
    <scope>NUCLEOTIDE SEQUENCE</scope>
    <source>
        <strain evidence="1">ZJU_SS_LIU_2023</strain>
    </source>
</reference>
<proteinExistence type="predicted"/>
<name>A0ACC2N4T0_9HYME</name>
<evidence type="ECO:0000313" key="1">
    <source>
        <dbReference type="EMBL" id="KAJ8665337.1"/>
    </source>
</evidence>
<gene>
    <name evidence="1" type="ORF">QAD02_006999</name>
</gene>
<sequence>MFENHWEALADLYIAKEEDYHDWNQHVTCLCSRVVIKNTTPGQFLTTCRQQNKCKTSDIFDKFDEICSLDFLHKKERITSQSFSTKIENDEKVIRKQIHIQELDSTVTLFLIPKPHFNFEIGANKLNPQYVELDIDAKFLDDYYIFFKKSERCEDADVLQIVLELFILDSNGPSSANILSSEVREPLRCEIINSKNYHQLNRFDILKYHSILNYCRFSDQLKSISLTNLKFEDFWSENGENAVWLTWIYKYRDHIDPEQMKSNFDKISGILTSSTTSHFLKNLIQTQNPREITEHDQRNYQDIQNNFDGTRKDHVELSEIPTTCVETVTETVEDDSSAISNTEEAWQQLWENHYYRQYVLFVKWFNHYQTERNNIVTKVYTLLKSARNEQLQSQVSKLQSRKVLRACVNASLKLLKEECENNLVQELVYSDSEYKIIKINSSDSQQADSSMNGNHSQNSAHGISDKVLRALRHIGFSFGQNNQNCIYKAEIYYRNRNVGFLSKSSKFKSPIKSFANYTCKIMEEQTDSVKIDNMNEVNEVSDENDEEHPNDEKANPNKKRNRKRKKKLKSSLPSYVQNNPELKKYWAKRYRLFSKFDEGIKLDHESWFSVTPEKIAKHLAERCKCDLLIDAFCGAGGNSIQFAFTCERVYAIDIDPEKIALAQHNARVYGVEDRIEFIIGDFFCIAERLFGDVVFLSPPWGGPSYIQEKVFDMENVMFPVGGTKLLEVSKSLSQNIAYYLPKNINTLQLAVAAGPGSKVELEQNYLGNQLVAVTAYFGELTN</sequence>